<dbReference type="PANTHER" id="PTHR43488">
    <property type="entry name" value="GLUTAMATE-PYRUVATE AMINOTRANSFERASE ALAA"/>
    <property type="match status" value="1"/>
</dbReference>
<dbReference type="GO" id="GO:0030170">
    <property type="term" value="F:pyridoxal phosphate binding"/>
    <property type="evidence" value="ECO:0007669"/>
    <property type="project" value="InterPro"/>
</dbReference>
<comment type="caution">
    <text evidence="13">The sequence shown here is derived from an EMBL/GenBank/DDBJ whole genome shotgun (WGS) entry which is preliminary data.</text>
</comment>
<dbReference type="Gene3D" id="3.90.1150.10">
    <property type="entry name" value="Aspartate Aminotransferase, domain 1"/>
    <property type="match status" value="1"/>
</dbReference>
<comment type="similarity">
    <text evidence="2">Belongs to the class-I pyridoxal-phosphate-dependent aminotransferase family.</text>
</comment>
<dbReference type="GO" id="GO:0004021">
    <property type="term" value="F:L-alanine:2-oxoglutarate aminotransferase activity"/>
    <property type="evidence" value="ECO:0007669"/>
    <property type="project" value="UniProtKB-EC"/>
</dbReference>
<comment type="subunit">
    <text evidence="3">Homodimer.</text>
</comment>
<dbReference type="Proteomes" id="UP000053586">
    <property type="component" value="Unassembled WGS sequence"/>
</dbReference>
<evidence type="ECO:0000313" key="13">
    <source>
        <dbReference type="EMBL" id="GAB55085.1"/>
    </source>
</evidence>
<dbReference type="InterPro" id="IPR015422">
    <property type="entry name" value="PyrdxlP-dep_Trfase_small"/>
</dbReference>
<dbReference type="PANTHER" id="PTHR43488:SF2">
    <property type="entry name" value="GLUTAMATE-PYRUVATE AMINOTRANSFERASE ALAA"/>
    <property type="match status" value="1"/>
</dbReference>
<evidence type="ECO:0000313" key="14">
    <source>
        <dbReference type="Proteomes" id="UP000053586"/>
    </source>
</evidence>
<name>H5T9V8_9ALTE</name>
<evidence type="ECO:0000256" key="1">
    <source>
        <dbReference type="ARBA" id="ARBA00001933"/>
    </source>
</evidence>
<evidence type="ECO:0000256" key="3">
    <source>
        <dbReference type="ARBA" id="ARBA00011738"/>
    </source>
</evidence>
<organism evidence="13 14">
    <name type="scientific">Glaciecola punicea ACAM 611</name>
    <dbReference type="NCBI Taxonomy" id="1121923"/>
    <lineage>
        <taxon>Bacteria</taxon>
        <taxon>Pseudomonadati</taxon>
        <taxon>Pseudomonadota</taxon>
        <taxon>Gammaproteobacteria</taxon>
        <taxon>Alteromonadales</taxon>
        <taxon>Alteromonadaceae</taxon>
        <taxon>Glaciecola</taxon>
    </lineage>
</organism>
<reference evidence="13 14" key="2">
    <citation type="journal article" date="2017" name="Antonie Van Leeuwenhoek">
        <title>Rhizobium rhizosphaerae sp. nov., a novel species isolated from rice rhizosphere.</title>
        <authorList>
            <person name="Zhao J.J."/>
            <person name="Zhang J."/>
            <person name="Zhang R.J."/>
            <person name="Zhang C.W."/>
            <person name="Yin H.Q."/>
            <person name="Zhang X.X."/>
        </authorList>
    </citation>
    <scope>NUCLEOTIDE SEQUENCE [LARGE SCALE GENOMIC DNA]</scope>
    <source>
        <strain evidence="13 14">ACAM 611</strain>
    </source>
</reference>
<dbReference type="Gene3D" id="3.40.640.10">
    <property type="entry name" value="Type I PLP-dependent aspartate aminotransferase-like (Major domain)"/>
    <property type="match status" value="1"/>
</dbReference>
<dbReference type="AlphaFoldDB" id="H5T9V8"/>
<reference evidence="13 14" key="1">
    <citation type="journal article" date="2012" name="J. Bacteriol.">
        <title>Genome sequence of proteorhodopsin-containing sea ice bacterium Glaciecola punicea ACAM 611T.</title>
        <authorList>
            <person name="Qin Q.-L."/>
            <person name="Xie B.-B."/>
            <person name="Shu Y.-L."/>
            <person name="Rong J.-C."/>
            <person name="Zhao D.-L."/>
            <person name="Zhang X.-Y."/>
            <person name="Chen X.-L."/>
            <person name="Zhou B.-C."/>
            <person name="Zhanga Y.-Z."/>
        </authorList>
    </citation>
    <scope>NUCLEOTIDE SEQUENCE [LARGE SCALE GENOMIC DNA]</scope>
    <source>
        <strain evidence="13 14">ACAM 611</strain>
    </source>
</reference>
<keyword evidence="4" id="KW-0032">Aminotransferase</keyword>
<dbReference type="SUPFAM" id="SSF53383">
    <property type="entry name" value="PLP-dependent transferases"/>
    <property type="match status" value="1"/>
</dbReference>
<evidence type="ECO:0000256" key="11">
    <source>
        <dbReference type="ARBA" id="ARBA00070476"/>
    </source>
</evidence>
<evidence type="ECO:0000256" key="10">
    <source>
        <dbReference type="ARBA" id="ARBA00060661"/>
    </source>
</evidence>
<dbReference type="STRING" id="56804.BAE46_01345"/>
<dbReference type="InterPro" id="IPR051926">
    <property type="entry name" value="Ala_Aminotransferase"/>
</dbReference>
<dbReference type="FunFam" id="3.40.640.10:FF:000019">
    <property type="entry name" value="Pyridoxal phosphate-dependent aminotransferase"/>
    <property type="match status" value="1"/>
</dbReference>
<comment type="function">
    <text evidence="9">Involved in the biosynthesis of alanine. Catalyzes the transamination of pyruvate by glutamate, leading to the formation of L-alanine and 2-oxoglutarate. Is also able to catalyze the reverse reaction.</text>
</comment>
<sequence>MHRIMQSKKLENVCYDIRGPILAQAEKMEEAGDRILKLNIGNPAPFGFEAPDDILKDVIRQLPNAQGYSDSQGIYSARVAVMQYYQQKGIENINIKDVYLGNGVSEMITMSMQALLDSGDEVLIPAPDYPLWTAAVNLSSGSAVHYRCDEQANWFPDISDILSKISPRTKAIVIINPNNPTGAVYSKALLEQIVAVARKHKLIIFSDEIYDKVLYDQSEHNCIAALAPDLFCVTFSGLSKNYRVAGFRAGWLLVSGNKAIAASYIEGLTILSSMRMCSNVPSQNAIQTALGGYQSINDLVNGSGRLLAQRNVAYEGLNNIPGISCVKPKGAMYCFARVDAKKFGILSDVELVLDLLKEKKILLVHGSAFNLSDGCYFRLVFLPHKDVLRPALADMHDFFQGYKQA</sequence>
<keyword evidence="14" id="KW-1185">Reference proteome</keyword>
<dbReference type="CDD" id="cd00609">
    <property type="entry name" value="AAT_like"/>
    <property type="match status" value="1"/>
</dbReference>
<gene>
    <name evidence="13" type="primary">alaA</name>
    <name evidence="13" type="ORF">GPUN_0954</name>
</gene>
<protein>
    <recommendedName>
        <fullName evidence="11">Glutamate-pyruvate aminotransferase AlaA</fullName>
        <ecNumber evidence="7">2.6.1.2</ecNumber>
    </recommendedName>
</protein>
<comment type="catalytic activity">
    <reaction evidence="8">
        <text>L-alanine + 2-oxoglutarate = pyruvate + L-glutamate</text>
        <dbReference type="Rhea" id="RHEA:19453"/>
        <dbReference type="ChEBI" id="CHEBI:15361"/>
        <dbReference type="ChEBI" id="CHEBI:16810"/>
        <dbReference type="ChEBI" id="CHEBI:29985"/>
        <dbReference type="ChEBI" id="CHEBI:57972"/>
        <dbReference type="EC" id="2.6.1.2"/>
    </reaction>
    <physiologicalReaction direction="right-to-left" evidence="8">
        <dbReference type="Rhea" id="RHEA:19455"/>
    </physiologicalReaction>
</comment>
<dbReference type="InterPro" id="IPR015421">
    <property type="entry name" value="PyrdxlP-dep_Trfase_major"/>
</dbReference>
<dbReference type="eggNOG" id="COG0436">
    <property type="taxonomic scope" value="Bacteria"/>
</dbReference>
<keyword evidence="5" id="KW-0808">Transferase</keyword>
<evidence type="ECO:0000256" key="7">
    <source>
        <dbReference type="ARBA" id="ARBA00026106"/>
    </source>
</evidence>
<dbReference type="EC" id="2.6.1.2" evidence="7"/>
<comment type="cofactor">
    <cofactor evidence="1">
        <name>pyridoxal 5'-phosphate</name>
        <dbReference type="ChEBI" id="CHEBI:597326"/>
    </cofactor>
</comment>
<evidence type="ECO:0000256" key="9">
    <source>
        <dbReference type="ARBA" id="ARBA00057611"/>
    </source>
</evidence>
<proteinExistence type="inferred from homology"/>
<dbReference type="InterPro" id="IPR015424">
    <property type="entry name" value="PyrdxlP-dep_Trfase"/>
</dbReference>
<keyword evidence="6" id="KW-0663">Pyridoxal phosphate</keyword>
<evidence type="ECO:0000256" key="5">
    <source>
        <dbReference type="ARBA" id="ARBA00022679"/>
    </source>
</evidence>
<evidence type="ECO:0000256" key="8">
    <source>
        <dbReference type="ARBA" id="ARBA00051882"/>
    </source>
</evidence>
<dbReference type="Pfam" id="PF00155">
    <property type="entry name" value="Aminotran_1_2"/>
    <property type="match status" value="1"/>
</dbReference>
<dbReference type="OrthoDB" id="9803354at2"/>
<dbReference type="RefSeq" id="WP_006003834.1">
    <property type="nucleotide sequence ID" value="NZ_BAET01000007.1"/>
</dbReference>
<feature type="domain" description="Aminotransferase class I/classII large" evidence="12">
    <location>
        <begin position="35"/>
        <end position="382"/>
    </location>
</feature>
<evidence type="ECO:0000259" key="12">
    <source>
        <dbReference type="Pfam" id="PF00155"/>
    </source>
</evidence>
<evidence type="ECO:0000256" key="6">
    <source>
        <dbReference type="ARBA" id="ARBA00022898"/>
    </source>
</evidence>
<dbReference type="InterPro" id="IPR004839">
    <property type="entry name" value="Aminotransferase_I/II_large"/>
</dbReference>
<dbReference type="EMBL" id="BAET01000007">
    <property type="protein sequence ID" value="GAB55085.1"/>
    <property type="molecule type" value="Genomic_DNA"/>
</dbReference>
<evidence type="ECO:0000256" key="4">
    <source>
        <dbReference type="ARBA" id="ARBA00022576"/>
    </source>
</evidence>
<comment type="pathway">
    <text evidence="10">Amino-acid biosynthesis; L-alanine biosynthesis.</text>
</comment>
<evidence type="ECO:0000256" key="2">
    <source>
        <dbReference type="ARBA" id="ARBA00007441"/>
    </source>
</evidence>
<accession>H5T9V8</accession>